<dbReference type="PANTHER" id="PTHR11567:SF211">
    <property type="entry name" value="PROSTATIC ACID PHOSPHATASE"/>
    <property type="match status" value="1"/>
</dbReference>
<dbReference type="SUPFAM" id="SSF53254">
    <property type="entry name" value="Phosphoglycerate mutase-like"/>
    <property type="match status" value="1"/>
</dbReference>
<dbReference type="PANTHER" id="PTHR11567">
    <property type="entry name" value="ACID PHOSPHATASE-RELATED"/>
    <property type="match status" value="1"/>
</dbReference>
<evidence type="ECO:0000256" key="3">
    <source>
        <dbReference type="ARBA" id="ARBA00012646"/>
    </source>
</evidence>
<feature type="chain" id="PRO_5022856160" description="acid phosphatase" evidence="8">
    <location>
        <begin position="19"/>
        <end position="389"/>
    </location>
</feature>
<keyword evidence="5" id="KW-0378">Hydrolase</keyword>
<protein>
    <recommendedName>
        <fullName evidence="3">acid phosphatase</fullName>
        <ecNumber evidence="3">3.1.3.2</ecNumber>
    </recommendedName>
</protein>
<dbReference type="Pfam" id="PF00328">
    <property type="entry name" value="His_Phos_2"/>
    <property type="match status" value="1"/>
</dbReference>
<keyword evidence="6" id="KW-1015">Disulfide bond</keyword>
<dbReference type="EMBL" id="FZQP02000167">
    <property type="protein sequence ID" value="VVC87702.1"/>
    <property type="molecule type" value="Genomic_DNA"/>
</dbReference>
<dbReference type="InterPro" id="IPR050645">
    <property type="entry name" value="Histidine_acid_phosphatase"/>
</dbReference>
<dbReference type="InterPro" id="IPR029033">
    <property type="entry name" value="His_PPase_superfam"/>
</dbReference>
<dbReference type="InterPro" id="IPR000560">
    <property type="entry name" value="His_Pase_clade-2"/>
</dbReference>
<dbReference type="Gene3D" id="3.40.50.1240">
    <property type="entry name" value="Phosphoglycerate mutase-like"/>
    <property type="match status" value="1"/>
</dbReference>
<dbReference type="EC" id="3.1.3.2" evidence="3"/>
<reference evidence="9 10" key="1">
    <citation type="submission" date="2017-07" db="EMBL/GenBank/DDBJ databases">
        <authorList>
            <person name="Talla V."/>
            <person name="Backstrom N."/>
        </authorList>
    </citation>
    <scope>NUCLEOTIDE SEQUENCE [LARGE SCALE GENOMIC DNA]</scope>
</reference>
<dbReference type="CDD" id="cd07061">
    <property type="entry name" value="HP_HAP_like"/>
    <property type="match status" value="1"/>
</dbReference>
<evidence type="ECO:0000256" key="4">
    <source>
        <dbReference type="ARBA" id="ARBA00022729"/>
    </source>
</evidence>
<sequence>MGIFYWYSILIAVGLCESLDSPADVGADSEVKNTEFDLNKTELLAAFVVFRHGDRTPDQEELDKLPLKELNNEKLFYPYGKKALTNKGKQRAFLVGKYLRDRYNGTISSLYLPNESHIQTTDYSRTKMTALTALAALFPPPPAQRWNPDLNWQPVPYDTPAYNVDNFLYYYNCPRYIQLRNKIYELPEFQKRLAPYERLFKNLSDKAQSNITTAEDVFDLDNLFQTLGNVGVLTPQWAVDVMPQIKEVTKIEYAAEFYTVELIRLASGVLMGDILNATNAIIDGSDKVPKLWLFSAHENNVAALMAASGVFYPHQPKYGSTISLEMRKDLVTGKYGVLTVYAAEAGGPGVILPIRGCGSKPLCDYDSFVSMTQEIRISMSDYKKECSIK</sequence>
<evidence type="ECO:0000256" key="7">
    <source>
        <dbReference type="ARBA" id="ARBA00023180"/>
    </source>
</evidence>
<feature type="signal peptide" evidence="8">
    <location>
        <begin position="1"/>
        <end position="18"/>
    </location>
</feature>
<proteinExistence type="inferred from homology"/>
<evidence type="ECO:0000313" key="10">
    <source>
        <dbReference type="Proteomes" id="UP000324832"/>
    </source>
</evidence>
<keyword evidence="10" id="KW-1185">Reference proteome</keyword>
<evidence type="ECO:0000256" key="8">
    <source>
        <dbReference type="SAM" id="SignalP"/>
    </source>
</evidence>
<evidence type="ECO:0000256" key="1">
    <source>
        <dbReference type="ARBA" id="ARBA00000032"/>
    </source>
</evidence>
<evidence type="ECO:0000256" key="5">
    <source>
        <dbReference type="ARBA" id="ARBA00022801"/>
    </source>
</evidence>
<dbReference type="Proteomes" id="UP000324832">
    <property type="component" value="Unassembled WGS sequence"/>
</dbReference>
<gene>
    <name evidence="9" type="ORF">LSINAPIS_LOCUS1238</name>
</gene>
<accession>A0A5E4PRI9</accession>
<comment type="similarity">
    <text evidence="2">Belongs to the histidine acid phosphatase family.</text>
</comment>
<dbReference type="GO" id="GO:0003993">
    <property type="term" value="F:acid phosphatase activity"/>
    <property type="evidence" value="ECO:0007669"/>
    <property type="project" value="UniProtKB-EC"/>
</dbReference>
<keyword evidence="7" id="KW-0325">Glycoprotein</keyword>
<organism evidence="9 10">
    <name type="scientific">Leptidea sinapis</name>
    <dbReference type="NCBI Taxonomy" id="189913"/>
    <lineage>
        <taxon>Eukaryota</taxon>
        <taxon>Metazoa</taxon>
        <taxon>Ecdysozoa</taxon>
        <taxon>Arthropoda</taxon>
        <taxon>Hexapoda</taxon>
        <taxon>Insecta</taxon>
        <taxon>Pterygota</taxon>
        <taxon>Neoptera</taxon>
        <taxon>Endopterygota</taxon>
        <taxon>Lepidoptera</taxon>
        <taxon>Glossata</taxon>
        <taxon>Ditrysia</taxon>
        <taxon>Papilionoidea</taxon>
        <taxon>Pieridae</taxon>
        <taxon>Dismorphiinae</taxon>
        <taxon>Leptidea</taxon>
    </lineage>
</organism>
<dbReference type="PROSITE" id="PS00616">
    <property type="entry name" value="HIS_ACID_PHOSPHAT_1"/>
    <property type="match status" value="1"/>
</dbReference>
<dbReference type="AlphaFoldDB" id="A0A5E4PRI9"/>
<dbReference type="InterPro" id="IPR033379">
    <property type="entry name" value="Acid_Pase_AS"/>
</dbReference>
<evidence type="ECO:0000256" key="2">
    <source>
        <dbReference type="ARBA" id="ARBA00005375"/>
    </source>
</evidence>
<comment type="catalytic activity">
    <reaction evidence="1">
        <text>a phosphate monoester + H2O = an alcohol + phosphate</text>
        <dbReference type="Rhea" id="RHEA:15017"/>
        <dbReference type="ChEBI" id="CHEBI:15377"/>
        <dbReference type="ChEBI" id="CHEBI:30879"/>
        <dbReference type="ChEBI" id="CHEBI:43474"/>
        <dbReference type="ChEBI" id="CHEBI:67140"/>
        <dbReference type="EC" id="3.1.3.2"/>
    </reaction>
</comment>
<evidence type="ECO:0000256" key="6">
    <source>
        <dbReference type="ARBA" id="ARBA00023157"/>
    </source>
</evidence>
<keyword evidence="4 8" id="KW-0732">Signal</keyword>
<name>A0A5E4PRI9_9NEOP</name>
<evidence type="ECO:0000313" key="9">
    <source>
        <dbReference type="EMBL" id="VVC87702.1"/>
    </source>
</evidence>